<dbReference type="InterPro" id="IPR036396">
    <property type="entry name" value="Cyt_P450_sf"/>
</dbReference>
<dbReference type="PANTHER" id="PTHR46696">
    <property type="entry name" value="P450, PUTATIVE (EUROFUNG)-RELATED"/>
    <property type="match status" value="1"/>
</dbReference>
<sequence>MAVIGELLGVDPAHHDRLPALSERVVATGADPRETLSAHRALLVLLGEVAETRAAAPGGDLTSALTTARDEGGGRLAPAELLGPLFLLVVAGHGTTLHLVTNAARALCSRRDQLASSCAGMPPGARPSRSSCAGTAPSAPSPSATPPGASASGRG</sequence>
<reference evidence="3 4" key="1">
    <citation type="submission" date="2018-06" db="EMBL/GenBank/DDBJ databases">
        <authorList>
            <consortium name="Pathogen Informatics"/>
            <person name="Doyle S."/>
        </authorList>
    </citation>
    <scope>NUCLEOTIDE SEQUENCE [LARGE SCALE GENOMIC DNA]</scope>
    <source>
        <strain evidence="3 4">NCTC7807</strain>
    </source>
</reference>
<dbReference type="EC" id="1.14.-.-" evidence="3"/>
<dbReference type="EMBL" id="UHID01000007">
    <property type="protein sequence ID" value="SUP60573.1"/>
    <property type="molecule type" value="Genomic_DNA"/>
</dbReference>
<dbReference type="SUPFAM" id="SSF48264">
    <property type="entry name" value="Cytochrome P450"/>
    <property type="match status" value="1"/>
</dbReference>
<dbReference type="Proteomes" id="UP000254150">
    <property type="component" value="Unassembled WGS sequence"/>
</dbReference>
<protein>
    <submittedName>
        <fullName evidence="3">Cytochrome P450 hydroxylase</fullName>
        <ecNumber evidence="3">1.14.-.-</ecNumber>
    </submittedName>
</protein>
<dbReference type="GO" id="GO:0005506">
    <property type="term" value="F:iron ion binding"/>
    <property type="evidence" value="ECO:0007669"/>
    <property type="project" value="InterPro"/>
</dbReference>
<dbReference type="PANTHER" id="PTHR46696:SF1">
    <property type="entry name" value="CYTOCHROME P450 YJIB-RELATED"/>
    <property type="match status" value="1"/>
</dbReference>
<feature type="region of interest" description="Disordered" evidence="2">
    <location>
        <begin position="117"/>
        <end position="155"/>
    </location>
</feature>
<proteinExistence type="inferred from homology"/>
<dbReference type="GO" id="GO:0020037">
    <property type="term" value="F:heme binding"/>
    <property type="evidence" value="ECO:0007669"/>
    <property type="project" value="InterPro"/>
</dbReference>
<feature type="compositionally biased region" description="Low complexity" evidence="2">
    <location>
        <begin position="146"/>
        <end position="155"/>
    </location>
</feature>
<keyword evidence="3" id="KW-0560">Oxidoreductase</keyword>
<dbReference type="AlphaFoldDB" id="A0A380P5S2"/>
<gene>
    <name evidence="3" type="primary">cyp6</name>
    <name evidence="3" type="ORF">NCTC7807_04644</name>
</gene>
<dbReference type="GO" id="GO:0004497">
    <property type="term" value="F:monooxygenase activity"/>
    <property type="evidence" value="ECO:0007669"/>
    <property type="project" value="InterPro"/>
</dbReference>
<evidence type="ECO:0000256" key="2">
    <source>
        <dbReference type="SAM" id="MobiDB-lite"/>
    </source>
</evidence>
<evidence type="ECO:0000313" key="3">
    <source>
        <dbReference type="EMBL" id="SUP60573.1"/>
    </source>
</evidence>
<evidence type="ECO:0000256" key="1">
    <source>
        <dbReference type="ARBA" id="ARBA00010617"/>
    </source>
</evidence>
<dbReference type="GO" id="GO:0016705">
    <property type="term" value="F:oxidoreductase activity, acting on paired donors, with incorporation or reduction of molecular oxygen"/>
    <property type="evidence" value="ECO:0007669"/>
    <property type="project" value="InterPro"/>
</dbReference>
<name>A0A380P5S2_STRGR</name>
<accession>A0A380P5S2</accession>
<dbReference type="Gene3D" id="1.10.630.10">
    <property type="entry name" value="Cytochrome P450"/>
    <property type="match status" value="1"/>
</dbReference>
<comment type="similarity">
    <text evidence="1">Belongs to the cytochrome P450 family.</text>
</comment>
<evidence type="ECO:0000313" key="4">
    <source>
        <dbReference type="Proteomes" id="UP000254150"/>
    </source>
</evidence>
<organism evidence="3 4">
    <name type="scientific">Streptomyces griseus</name>
    <dbReference type="NCBI Taxonomy" id="1911"/>
    <lineage>
        <taxon>Bacteria</taxon>
        <taxon>Bacillati</taxon>
        <taxon>Actinomycetota</taxon>
        <taxon>Actinomycetes</taxon>
        <taxon>Kitasatosporales</taxon>
        <taxon>Streptomycetaceae</taxon>
        <taxon>Streptomyces</taxon>
    </lineage>
</organism>